<evidence type="ECO:0000256" key="1">
    <source>
        <dbReference type="SAM" id="MobiDB-lite"/>
    </source>
</evidence>
<feature type="region of interest" description="Disordered" evidence="1">
    <location>
        <begin position="351"/>
        <end position="374"/>
    </location>
</feature>
<feature type="compositionally biased region" description="Low complexity" evidence="1">
    <location>
        <begin position="106"/>
        <end position="127"/>
    </location>
</feature>
<feature type="compositionally biased region" description="Basic residues" evidence="1">
    <location>
        <begin position="267"/>
        <end position="276"/>
    </location>
</feature>
<sequence length="389" mass="40646">MREDDRADDAEARTHFGIFATRALKQGEEIVVGWEWDDANAVHRVAEVAGLDGLPIPPTPTQRHLISQLANILHALGGTASASTTLHPSSLTSTFPIASSSSSIAHLSTSHPTKSASSLSSKTTPSIKPKRLAGSSVPPLSPKALSTRWGPLISAAQRVRAIERERGSGGWGGVALDREVVLDAATGFVGYGYGTTEGYFGDGFGERYARGGYTAAGTSANEYAASISKPYETIEHVGGWDIVPDGAAYGVKGSETEEDGGGGRRGWWNRHRRSHPRGSCPGQDAPAREQAGGRAGVGVPAQDAEEVEGGCACSDVRSAERDKGKGKAPVQEETMAIDVDGAVDVVAIDAEERPPSPPPRLSLVPPPTASSLPLPTRAIAAWSPWGSFA</sequence>
<feature type="region of interest" description="Disordered" evidence="1">
    <location>
        <begin position="106"/>
        <end position="142"/>
    </location>
</feature>
<dbReference type="EMBL" id="JACAZI010000055">
    <property type="protein sequence ID" value="KAF7325281.1"/>
    <property type="molecule type" value="Genomic_DNA"/>
</dbReference>
<comment type="caution">
    <text evidence="2">The sequence shown here is derived from an EMBL/GenBank/DDBJ whole genome shotgun (WGS) entry which is preliminary data.</text>
</comment>
<proteinExistence type="predicted"/>
<evidence type="ECO:0000313" key="2">
    <source>
        <dbReference type="EMBL" id="KAF7325281.1"/>
    </source>
</evidence>
<dbReference type="AlphaFoldDB" id="A0A8H6TXW9"/>
<feature type="compositionally biased region" description="Pro residues" evidence="1">
    <location>
        <begin position="355"/>
        <end position="368"/>
    </location>
</feature>
<gene>
    <name evidence="2" type="ORF">MVEN_02639900</name>
</gene>
<accession>A0A8H6TXW9</accession>
<name>A0A8H6TXW9_9AGAR</name>
<dbReference type="Proteomes" id="UP000620124">
    <property type="component" value="Unassembled WGS sequence"/>
</dbReference>
<keyword evidence="3" id="KW-1185">Reference proteome</keyword>
<dbReference type="OrthoDB" id="3070158at2759"/>
<evidence type="ECO:0000313" key="3">
    <source>
        <dbReference type="Proteomes" id="UP000620124"/>
    </source>
</evidence>
<feature type="region of interest" description="Disordered" evidence="1">
    <location>
        <begin position="252"/>
        <end position="303"/>
    </location>
</feature>
<reference evidence="2" key="1">
    <citation type="submission" date="2020-05" db="EMBL/GenBank/DDBJ databases">
        <title>Mycena genomes resolve the evolution of fungal bioluminescence.</title>
        <authorList>
            <person name="Tsai I.J."/>
        </authorList>
    </citation>
    <scope>NUCLEOTIDE SEQUENCE</scope>
    <source>
        <strain evidence="2">CCC161011</strain>
    </source>
</reference>
<protein>
    <submittedName>
        <fullName evidence="2">Uncharacterized protein</fullName>
    </submittedName>
</protein>
<organism evidence="2 3">
    <name type="scientific">Mycena venus</name>
    <dbReference type="NCBI Taxonomy" id="2733690"/>
    <lineage>
        <taxon>Eukaryota</taxon>
        <taxon>Fungi</taxon>
        <taxon>Dikarya</taxon>
        <taxon>Basidiomycota</taxon>
        <taxon>Agaricomycotina</taxon>
        <taxon>Agaricomycetes</taxon>
        <taxon>Agaricomycetidae</taxon>
        <taxon>Agaricales</taxon>
        <taxon>Marasmiineae</taxon>
        <taxon>Mycenaceae</taxon>
        <taxon>Mycena</taxon>
    </lineage>
</organism>